<keyword evidence="4" id="KW-1185">Reference proteome</keyword>
<dbReference type="Gene3D" id="3.60.15.10">
    <property type="entry name" value="Ribonuclease Z/Hydroxyacylglutathione hydrolase-like"/>
    <property type="match status" value="1"/>
</dbReference>
<dbReference type="SMART" id="SM00849">
    <property type="entry name" value="Lactamase_B"/>
    <property type="match status" value="1"/>
</dbReference>
<dbReference type="InterPro" id="IPR001279">
    <property type="entry name" value="Metallo-B-lactamas"/>
</dbReference>
<dbReference type="EMBL" id="JABAEW010000028">
    <property type="protein sequence ID" value="NMD87688.1"/>
    <property type="molecule type" value="Genomic_DNA"/>
</dbReference>
<dbReference type="AlphaFoldDB" id="A0A2U1BA84"/>
<evidence type="ECO:0000259" key="1">
    <source>
        <dbReference type="SMART" id="SM00849"/>
    </source>
</evidence>
<dbReference type="RefSeq" id="WP_116882598.1">
    <property type="nucleotide sequence ID" value="NZ_CABMMC010000022.1"/>
</dbReference>
<dbReference type="Proteomes" id="UP000245959">
    <property type="component" value="Unassembled WGS sequence"/>
</dbReference>
<evidence type="ECO:0000313" key="3">
    <source>
        <dbReference type="EMBL" id="PVY45573.1"/>
    </source>
</evidence>
<accession>A0A2U1BA84</accession>
<dbReference type="EMBL" id="QEKH01000002">
    <property type="protein sequence ID" value="PVY45573.1"/>
    <property type="molecule type" value="Genomic_DNA"/>
</dbReference>
<sequence>MLLHILGSCSGTEPMPGRDYTSWILEENDGGLLWFDAGGGCASHAYAKGLSPLKVKALFLSHPHLDHTAGLPGIFQAIRKEKWLRGDREFRELPCHTSAPEVIAAADVFLKADAAAGDEWDFTPVVRELRPGELHRDGETAVEALPNRHMPPDPRSGKPRSYSFRLRFSPKHIVYTGDVGSLDELAAWLEQPTELLMAETGHHRAAELCALVRARHWPVRRLLFLHHGLEILRDPAGEKAKADAAWGAGVLFASDGMTVPLG</sequence>
<evidence type="ECO:0000313" key="5">
    <source>
        <dbReference type="Proteomes" id="UP000576225"/>
    </source>
</evidence>
<dbReference type="SUPFAM" id="SSF56281">
    <property type="entry name" value="Metallo-hydrolase/oxidoreductase"/>
    <property type="match status" value="1"/>
</dbReference>
<name>A0A2U1BA84_9BACT</name>
<reference evidence="3 4" key="1">
    <citation type="submission" date="2018-04" db="EMBL/GenBank/DDBJ databases">
        <title>Genomic Encyclopedia of Type Strains, Phase IV (KMG-IV): sequencing the most valuable type-strain genomes for metagenomic binning, comparative biology and taxonomic classification.</title>
        <authorList>
            <person name="Goeker M."/>
        </authorList>
    </citation>
    <scope>NUCLEOTIDE SEQUENCE [LARGE SCALE GENOMIC DNA]</scope>
    <source>
        <strain evidence="3 4">DSM 14823</strain>
    </source>
</reference>
<comment type="caution">
    <text evidence="3">The sequence shown here is derived from an EMBL/GenBank/DDBJ whole genome shotgun (WGS) entry which is preliminary data.</text>
</comment>
<dbReference type="InterPro" id="IPR036866">
    <property type="entry name" value="RibonucZ/Hydroxyglut_hydro"/>
</dbReference>
<organism evidence="3 4">
    <name type="scientific">Victivallis vadensis</name>
    <dbReference type="NCBI Taxonomy" id="172901"/>
    <lineage>
        <taxon>Bacteria</taxon>
        <taxon>Pseudomonadati</taxon>
        <taxon>Lentisphaerota</taxon>
        <taxon>Lentisphaeria</taxon>
        <taxon>Victivallales</taxon>
        <taxon>Victivallaceae</taxon>
        <taxon>Victivallis</taxon>
    </lineage>
</organism>
<feature type="domain" description="Metallo-beta-lactamase" evidence="1">
    <location>
        <begin position="19"/>
        <end position="227"/>
    </location>
</feature>
<proteinExistence type="predicted"/>
<dbReference type="Pfam" id="PF12706">
    <property type="entry name" value="Lactamase_B_2"/>
    <property type="match status" value="1"/>
</dbReference>
<gene>
    <name evidence="3" type="ORF">C8D82_102144</name>
    <name evidence="2" type="ORF">HF882_13950</name>
</gene>
<protein>
    <submittedName>
        <fullName evidence="3">Ribonuclease BN (tRNA processing enzyme)</fullName>
    </submittedName>
    <submittedName>
        <fullName evidence="2">Ribonuclease Z</fullName>
    </submittedName>
</protein>
<dbReference type="Proteomes" id="UP000576225">
    <property type="component" value="Unassembled WGS sequence"/>
</dbReference>
<reference evidence="2 5" key="2">
    <citation type="submission" date="2020-04" db="EMBL/GenBank/DDBJ databases">
        <authorList>
            <person name="Hitch T.C.A."/>
            <person name="Wylensek D."/>
            <person name="Clavel T."/>
        </authorList>
    </citation>
    <scope>NUCLEOTIDE SEQUENCE [LARGE SCALE GENOMIC DNA]</scope>
    <source>
        <strain evidence="2 5">COR2-253-APC-1A</strain>
    </source>
</reference>
<dbReference type="GeneID" id="78293931"/>
<evidence type="ECO:0000313" key="2">
    <source>
        <dbReference type="EMBL" id="NMD87688.1"/>
    </source>
</evidence>
<evidence type="ECO:0000313" key="4">
    <source>
        <dbReference type="Proteomes" id="UP000245959"/>
    </source>
</evidence>
<dbReference type="OrthoDB" id="9803916at2"/>